<dbReference type="OrthoDB" id="14596at10239"/>
<protein>
    <recommendedName>
        <fullName evidence="4">Uvr/REP helicase</fullName>
    </recommendedName>
</protein>
<name>A0A1B2RVZ3_9VIRU</name>
<evidence type="ECO:0000256" key="1">
    <source>
        <dbReference type="SAM" id="Phobius"/>
    </source>
</evidence>
<evidence type="ECO:0008006" key="4">
    <source>
        <dbReference type="Google" id="ProtNLM"/>
    </source>
</evidence>
<gene>
    <name evidence="2" type="ORF">LCDVSa090R</name>
</gene>
<evidence type="ECO:0000313" key="3">
    <source>
        <dbReference type="Proteomes" id="UP000149121"/>
    </source>
</evidence>
<proteinExistence type="predicted"/>
<feature type="transmembrane region" description="Helical" evidence="1">
    <location>
        <begin position="15"/>
        <end position="33"/>
    </location>
</feature>
<sequence length="167" mass="19443">MSTCVQLIKQSFERYWIEFIAGFSAAFTLIYYFNKITKSTAISLPSFGSSKGEMICKQTVEKLTGKSFVKTRPKFLLNKVTGRNLELDCYNAELKLAVEYNGEQHYKYKPFFHKTIGEFRELKYRDLLKQIMCKEADITLITVPYTIKDIEGYLRDNVPVKMLKSNI</sequence>
<keyword evidence="1" id="KW-0472">Membrane</keyword>
<keyword evidence="1" id="KW-1133">Transmembrane helix</keyword>
<accession>A0A1B2RVZ3</accession>
<keyword evidence="3" id="KW-1185">Reference proteome</keyword>
<dbReference type="EMBL" id="KX643370">
    <property type="protein sequence ID" value="AOC55174.1"/>
    <property type="molecule type" value="Genomic_DNA"/>
</dbReference>
<organism evidence="2 3">
    <name type="scientific">Lymphocystis disease virus 3</name>
    <dbReference type="NCBI Taxonomy" id="2560566"/>
    <lineage>
        <taxon>Viruses</taxon>
        <taxon>Varidnaviria</taxon>
        <taxon>Bamfordvirae</taxon>
        <taxon>Nucleocytoviricota</taxon>
        <taxon>Megaviricetes</taxon>
        <taxon>Pimascovirales</taxon>
        <taxon>Pimascovirales incertae sedis</taxon>
        <taxon>Iridoviridae</taxon>
        <taxon>Alphairidovirinae</taxon>
        <taxon>Lymphocystivirus</taxon>
        <taxon>Lymphocystivirus sparus1</taxon>
    </lineage>
</organism>
<dbReference type="Gene3D" id="3.40.960.10">
    <property type="entry name" value="VSR Endonuclease"/>
    <property type="match status" value="1"/>
</dbReference>
<keyword evidence="1" id="KW-0812">Transmembrane</keyword>
<reference evidence="2 3" key="1">
    <citation type="journal article" date="2016" name="J. Virol.">
        <title>Concurrence of Iridovirus, Polyomavirus, and a Unique Member of a New Group of Fish Papillomaviruses in Lymphocystis Disease-Affected Gilthead Sea Bream.</title>
        <authorList>
            <person name="Lopez-Bueno A."/>
            <person name="Mavian C."/>
            <person name="Labella A.M."/>
            <person name="Castro D."/>
            <person name="Borrego J.J."/>
            <person name="Alcami A."/>
            <person name="Alejo A."/>
        </authorList>
    </citation>
    <scope>NUCLEOTIDE SEQUENCE [LARGE SCALE GENOMIC DNA]</scope>
    <source>
        <strain evidence="2">SA9</strain>
    </source>
</reference>
<dbReference type="KEGG" id="vg:30902666"/>
<evidence type="ECO:0000313" key="2">
    <source>
        <dbReference type="EMBL" id="AOC55174.1"/>
    </source>
</evidence>
<dbReference type="Proteomes" id="UP000149121">
    <property type="component" value="Segment"/>
</dbReference>